<gene>
    <name evidence="2" type="primary">Necator_chrX.g23671</name>
    <name evidence="2" type="ORF">RB195_023507</name>
</gene>
<dbReference type="EMBL" id="JAVFWL010000006">
    <property type="protein sequence ID" value="KAK6762828.1"/>
    <property type="molecule type" value="Genomic_DNA"/>
</dbReference>
<name>A0ABR1EK12_NECAM</name>
<comment type="caution">
    <text evidence="2">The sequence shown here is derived from an EMBL/GenBank/DDBJ whole genome shotgun (WGS) entry which is preliminary data.</text>
</comment>
<dbReference type="Proteomes" id="UP001303046">
    <property type="component" value="Unassembled WGS sequence"/>
</dbReference>
<feature type="compositionally biased region" description="Basic and acidic residues" evidence="1">
    <location>
        <begin position="69"/>
        <end position="91"/>
    </location>
</feature>
<sequence length="98" mass="11643">MKSVERNSANEYLFMLEYGQGKSFAMQTPAQSVSRTHERNRTKEPKKTSAFVFSQENRLRGKPRNQLQQDRKDEWTLRSNEFEKTQEDKNPRKAYALL</sequence>
<evidence type="ECO:0000313" key="2">
    <source>
        <dbReference type="EMBL" id="KAK6762828.1"/>
    </source>
</evidence>
<feature type="region of interest" description="Disordered" evidence="1">
    <location>
        <begin position="25"/>
        <end position="98"/>
    </location>
</feature>
<keyword evidence="3" id="KW-1185">Reference proteome</keyword>
<feature type="compositionally biased region" description="Basic and acidic residues" evidence="1">
    <location>
        <begin position="35"/>
        <end position="47"/>
    </location>
</feature>
<protein>
    <submittedName>
        <fullName evidence="2">Uncharacterized protein</fullName>
    </submittedName>
</protein>
<proteinExistence type="predicted"/>
<accession>A0ABR1EK12</accession>
<organism evidence="2 3">
    <name type="scientific">Necator americanus</name>
    <name type="common">Human hookworm</name>
    <dbReference type="NCBI Taxonomy" id="51031"/>
    <lineage>
        <taxon>Eukaryota</taxon>
        <taxon>Metazoa</taxon>
        <taxon>Ecdysozoa</taxon>
        <taxon>Nematoda</taxon>
        <taxon>Chromadorea</taxon>
        <taxon>Rhabditida</taxon>
        <taxon>Rhabditina</taxon>
        <taxon>Rhabditomorpha</taxon>
        <taxon>Strongyloidea</taxon>
        <taxon>Ancylostomatidae</taxon>
        <taxon>Bunostominae</taxon>
        <taxon>Necator</taxon>
    </lineage>
</organism>
<reference evidence="2 3" key="1">
    <citation type="submission" date="2023-08" db="EMBL/GenBank/DDBJ databases">
        <title>A Necator americanus chromosomal reference genome.</title>
        <authorList>
            <person name="Ilik V."/>
            <person name="Petrzelkova K.J."/>
            <person name="Pardy F."/>
            <person name="Fuh T."/>
            <person name="Niatou-Singa F.S."/>
            <person name="Gouil Q."/>
            <person name="Baker L."/>
            <person name="Ritchie M.E."/>
            <person name="Jex A.R."/>
            <person name="Gazzola D."/>
            <person name="Li H."/>
            <person name="Toshio Fujiwara R."/>
            <person name="Zhan B."/>
            <person name="Aroian R.V."/>
            <person name="Pafco B."/>
            <person name="Schwarz E.M."/>
        </authorList>
    </citation>
    <scope>NUCLEOTIDE SEQUENCE [LARGE SCALE GENOMIC DNA]</scope>
    <source>
        <strain evidence="2 3">Aroian</strain>
        <tissue evidence="2">Whole animal</tissue>
    </source>
</reference>
<evidence type="ECO:0000256" key="1">
    <source>
        <dbReference type="SAM" id="MobiDB-lite"/>
    </source>
</evidence>
<evidence type="ECO:0000313" key="3">
    <source>
        <dbReference type="Proteomes" id="UP001303046"/>
    </source>
</evidence>
<feature type="compositionally biased region" description="Polar residues" evidence="1">
    <location>
        <begin position="25"/>
        <end position="34"/>
    </location>
</feature>